<dbReference type="EMBL" id="CAFZ01000085">
    <property type="protein sequence ID" value="CCA70506.1"/>
    <property type="molecule type" value="Genomic_DNA"/>
</dbReference>
<proteinExistence type="predicted"/>
<gene>
    <name evidence="2" type="ORF">PIIN_04443</name>
</gene>
<dbReference type="HOGENOM" id="CLU_116414_0_0_1"/>
<feature type="compositionally biased region" description="Low complexity" evidence="1">
    <location>
        <begin position="93"/>
        <end position="104"/>
    </location>
</feature>
<dbReference type="OMA" id="HSLFHRN"/>
<evidence type="ECO:0000256" key="1">
    <source>
        <dbReference type="SAM" id="MobiDB-lite"/>
    </source>
</evidence>
<feature type="compositionally biased region" description="Low complexity" evidence="1">
    <location>
        <begin position="9"/>
        <end position="23"/>
    </location>
</feature>
<feature type="region of interest" description="Disordered" evidence="1">
    <location>
        <begin position="1"/>
        <end position="110"/>
    </location>
</feature>
<evidence type="ECO:0000313" key="2">
    <source>
        <dbReference type="EMBL" id="CCA70506.1"/>
    </source>
</evidence>
<evidence type="ECO:0000313" key="3">
    <source>
        <dbReference type="Proteomes" id="UP000007148"/>
    </source>
</evidence>
<protein>
    <submittedName>
        <fullName evidence="2">Uncharacterized protein</fullName>
    </submittedName>
</protein>
<accession>G4TGR3</accession>
<feature type="compositionally biased region" description="Polar residues" evidence="1">
    <location>
        <begin position="49"/>
        <end position="64"/>
    </location>
</feature>
<sequence>MPLFKSSHATEPAVAPVNEAPPTRSRSIFSRRHPADPAVAPTTATSPTSKRTSVDGTTSPTTRTGLFGRRRRSSSSLSSSDTSSRRARKNHNAAAAGTAGATTGFFGGSRMKDPTLDAARGKVRAAELAEKEADKALMAARAAVVDARRHVEILEREANEQARLAQQKIAAARGIKSDAGHLGRHNH</sequence>
<organism evidence="2 3">
    <name type="scientific">Serendipita indica (strain DSM 11827)</name>
    <name type="common">Root endophyte fungus</name>
    <name type="synonym">Piriformospora indica</name>
    <dbReference type="NCBI Taxonomy" id="1109443"/>
    <lineage>
        <taxon>Eukaryota</taxon>
        <taxon>Fungi</taxon>
        <taxon>Dikarya</taxon>
        <taxon>Basidiomycota</taxon>
        <taxon>Agaricomycotina</taxon>
        <taxon>Agaricomycetes</taxon>
        <taxon>Sebacinales</taxon>
        <taxon>Serendipitaceae</taxon>
        <taxon>Serendipita</taxon>
    </lineage>
</organism>
<name>G4TGR3_SERID</name>
<dbReference type="InParanoid" id="G4TGR3"/>
<comment type="caution">
    <text evidence="2">The sequence shown here is derived from an EMBL/GenBank/DDBJ whole genome shotgun (WGS) entry which is preliminary data.</text>
</comment>
<dbReference type="eggNOG" id="ENOG502SAN2">
    <property type="taxonomic scope" value="Eukaryota"/>
</dbReference>
<reference evidence="2 3" key="1">
    <citation type="journal article" date="2011" name="PLoS Pathog.">
        <title>Endophytic Life Strategies Decoded by Genome and Transcriptome Analyses of the Mutualistic Root Symbiont Piriformospora indica.</title>
        <authorList>
            <person name="Zuccaro A."/>
            <person name="Lahrmann U."/>
            <person name="Guldener U."/>
            <person name="Langen G."/>
            <person name="Pfiffi S."/>
            <person name="Biedenkopf D."/>
            <person name="Wong P."/>
            <person name="Samans B."/>
            <person name="Grimm C."/>
            <person name="Basiewicz M."/>
            <person name="Murat C."/>
            <person name="Martin F."/>
            <person name="Kogel K.H."/>
        </authorList>
    </citation>
    <scope>NUCLEOTIDE SEQUENCE [LARGE SCALE GENOMIC DNA]</scope>
    <source>
        <strain evidence="2 3">DSM 11827</strain>
    </source>
</reference>
<dbReference type="Proteomes" id="UP000007148">
    <property type="component" value="Unassembled WGS sequence"/>
</dbReference>
<keyword evidence="3" id="KW-1185">Reference proteome</keyword>
<dbReference type="OrthoDB" id="3211582at2759"/>
<feature type="compositionally biased region" description="Low complexity" evidence="1">
    <location>
        <begin position="36"/>
        <end position="48"/>
    </location>
</feature>
<dbReference type="AlphaFoldDB" id="G4TGR3"/>